<reference evidence="1 2" key="1">
    <citation type="journal article" date="2018" name="Sci. Rep.">
        <title>Genomic signatures of local adaptation to the degree of environmental predictability in rotifers.</title>
        <authorList>
            <person name="Franch-Gras L."/>
            <person name="Hahn C."/>
            <person name="Garcia-Roger E.M."/>
            <person name="Carmona M.J."/>
            <person name="Serra M."/>
            <person name="Gomez A."/>
        </authorList>
    </citation>
    <scope>NUCLEOTIDE SEQUENCE [LARGE SCALE GENOMIC DNA]</scope>
    <source>
        <strain evidence="1">HYR1</strain>
    </source>
</reference>
<dbReference type="Proteomes" id="UP000276133">
    <property type="component" value="Unassembled WGS sequence"/>
</dbReference>
<keyword evidence="2" id="KW-1185">Reference proteome</keyword>
<accession>A0A3M7R4A9</accession>
<dbReference type="EMBL" id="REGN01004310">
    <property type="protein sequence ID" value="RNA18075.1"/>
    <property type="molecule type" value="Genomic_DNA"/>
</dbReference>
<proteinExistence type="predicted"/>
<protein>
    <submittedName>
        <fullName evidence="1">Uncharacterized protein</fullName>
    </submittedName>
</protein>
<name>A0A3M7R4A9_BRAPC</name>
<organism evidence="1 2">
    <name type="scientific">Brachionus plicatilis</name>
    <name type="common">Marine rotifer</name>
    <name type="synonym">Brachionus muelleri</name>
    <dbReference type="NCBI Taxonomy" id="10195"/>
    <lineage>
        <taxon>Eukaryota</taxon>
        <taxon>Metazoa</taxon>
        <taxon>Spiralia</taxon>
        <taxon>Gnathifera</taxon>
        <taxon>Rotifera</taxon>
        <taxon>Eurotatoria</taxon>
        <taxon>Monogononta</taxon>
        <taxon>Pseudotrocha</taxon>
        <taxon>Ploima</taxon>
        <taxon>Brachionidae</taxon>
        <taxon>Brachionus</taxon>
    </lineage>
</organism>
<sequence length="89" mass="10646">MLQSLEAYFQFISFKTKFIFNLSIINVIVEKENFENKSLLQSLWLNKTMIKKALKKEIMGLQIFTKYKNNKLLNKRITKAYFISFKNPT</sequence>
<comment type="caution">
    <text evidence="1">The sequence shown here is derived from an EMBL/GenBank/DDBJ whole genome shotgun (WGS) entry which is preliminary data.</text>
</comment>
<dbReference type="AlphaFoldDB" id="A0A3M7R4A9"/>
<evidence type="ECO:0000313" key="1">
    <source>
        <dbReference type="EMBL" id="RNA18075.1"/>
    </source>
</evidence>
<evidence type="ECO:0000313" key="2">
    <source>
        <dbReference type="Proteomes" id="UP000276133"/>
    </source>
</evidence>
<gene>
    <name evidence="1" type="ORF">BpHYR1_053485</name>
</gene>